<dbReference type="PATRIC" id="fig|927668.3.peg.3471"/>
<gene>
    <name evidence="1" type="ORF">Pse7429DRAFT_3211</name>
</gene>
<dbReference type="EMBL" id="ALWB01000137">
    <property type="protein sequence ID" value="ELS31816.1"/>
    <property type="molecule type" value="Genomic_DNA"/>
</dbReference>
<comment type="caution">
    <text evidence="1">The sequence shown here is derived from an EMBL/GenBank/DDBJ whole genome shotgun (WGS) entry which is preliminary data.</text>
</comment>
<organism evidence="1 2">
    <name type="scientific">Pseudanabaena biceps PCC 7429</name>
    <dbReference type="NCBI Taxonomy" id="927668"/>
    <lineage>
        <taxon>Bacteria</taxon>
        <taxon>Bacillati</taxon>
        <taxon>Cyanobacteriota</taxon>
        <taxon>Cyanophyceae</taxon>
        <taxon>Pseudanabaenales</taxon>
        <taxon>Pseudanabaenaceae</taxon>
        <taxon>Pseudanabaena</taxon>
    </lineage>
</organism>
<protein>
    <submittedName>
        <fullName evidence="1">Uncharacterized protein</fullName>
    </submittedName>
</protein>
<dbReference type="Proteomes" id="UP000011201">
    <property type="component" value="Unassembled WGS sequence"/>
</dbReference>
<dbReference type="AlphaFoldDB" id="L8MWG1"/>
<sequence>MIMVLCLLVYNLAQRQLRLALAIAQDTIPNQLGKPTNSPTLRWIFQCFMAVHLVSFQDVTQVVNLSPLRLHILKFFSSACQRYYLLPAPLS</sequence>
<proteinExistence type="predicted"/>
<evidence type="ECO:0000313" key="2">
    <source>
        <dbReference type="Proteomes" id="UP000011201"/>
    </source>
</evidence>
<name>L8MWG1_9CYAN</name>
<keyword evidence="2" id="KW-1185">Reference proteome</keyword>
<accession>L8MWG1</accession>
<reference evidence="1 2" key="1">
    <citation type="journal article" date="2013" name="Proc. Natl. Acad. Sci. U.S.A.">
        <title>Improving the coverage of the cyanobacterial phylum using diversity-driven genome sequencing.</title>
        <authorList>
            <person name="Shih P.M."/>
            <person name="Wu D."/>
            <person name="Latifi A."/>
            <person name="Axen S.D."/>
            <person name="Fewer D.P."/>
            <person name="Talla E."/>
            <person name="Calteau A."/>
            <person name="Cai F."/>
            <person name="Tandeau de Marsac N."/>
            <person name="Rippka R."/>
            <person name="Herdman M."/>
            <person name="Sivonen K."/>
            <person name="Coursin T."/>
            <person name="Laurent T."/>
            <person name="Goodwin L."/>
            <person name="Nolan M."/>
            <person name="Davenport K.W."/>
            <person name="Han C.S."/>
            <person name="Rubin E.M."/>
            <person name="Eisen J.A."/>
            <person name="Woyke T."/>
            <person name="Gugger M."/>
            <person name="Kerfeld C.A."/>
        </authorList>
    </citation>
    <scope>NUCLEOTIDE SEQUENCE [LARGE SCALE GENOMIC DNA]</scope>
    <source>
        <strain evidence="1 2">PCC 7429</strain>
    </source>
</reference>
<evidence type="ECO:0000313" key="1">
    <source>
        <dbReference type="EMBL" id="ELS31816.1"/>
    </source>
</evidence>